<comment type="similarity">
    <text evidence="9 10">Belongs to the TrpA family.</text>
</comment>
<dbReference type="HAMAP" id="MF_00131">
    <property type="entry name" value="Trp_synth_alpha"/>
    <property type="match status" value="1"/>
</dbReference>
<dbReference type="PROSITE" id="PS00167">
    <property type="entry name" value="TRP_SYNTHASE_ALPHA"/>
    <property type="match status" value="1"/>
</dbReference>
<comment type="pathway">
    <text evidence="2 9">Amino-acid biosynthesis; L-tryptophan biosynthesis; L-tryptophan from chorismate: step 5/5.</text>
</comment>
<dbReference type="Gene3D" id="3.20.20.70">
    <property type="entry name" value="Aldolase class I"/>
    <property type="match status" value="1"/>
</dbReference>
<feature type="active site" description="Proton acceptor" evidence="9">
    <location>
        <position position="51"/>
    </location>
</feature>
<proteinExistence type="inferred from homology"/>
<dbReference type="Proteomes" id="UP000184529">
    <property type="component" value="Unassembled WGS sequence"/>
</dbReference>
<dbReference type="EMBL" id="FQZM01000023">
    <property type="protein sequence ID" value="SHJ21423.1"/>
    <property type="molecule type" value="Genomic_DNA"/>
</dbReference>
<organism evidence="11 12">
    <name type="scientific">Desulfofundulus thermosubterraneus DSM 16057</name>
    <dbReference type="NCBI Taxonomy" id="1121432"/>
    <lineage>
        <taxon>Bacteria</taxon>
        <taxon>Bacillati</taxon>
        <taxon>Bacillota</taxon>
        <taxon>Clostridia</taxon>
        <taxon>Eubacteriales</taxon>
        <taxon>Peptococcaceae</taxon>
        <taxon>Desulfofundulus</taxon>
    </lineage>
</organism>
<dbReference type="NCBIfam" id="TIGR00262">
    <property type="entry name" value="trpA"/>
    <property type="match status" value="1"/>
</dbReference>
<keyword evidence="5 9" id="KW-0822">Tryptophan biosynthesis</keyword>
<evidence type="ECO:0000256" key="3">
    <source>
        <dbReference type="ARBA" id="ARBA00011270"/>
    </source>
</evidence>
<dbReference type="InterPro" id="IPR013785">
    <property type="entry name" value="Aldolase_TIM"/>
</dbReference>
<dbReference type="InterPro" id="IPR002028">
    <property type="entry name" value="Trp_synthase_suA"/>
</dbReference>
<keyword evidence="4 9" id="KW-0028">Amino-acid biosynthesis</keyword>
<keyword evidence="6 9" id="KW-0057">Aromatic amino acid biosynthesis</keyword>
<comment type="function">
    <text evidence="1 9">The alpha subunit is responsible for the aldol cleavage of indoleglycerol phosphate to indole and glyceraldehyde 3-phosphate.</text>
</comment>
<dbReference type="AlphaFoldDB" id="A0A1M6HGU6"/>
<dbReference type="PANTHER" id="PTHR43406:SF1">
    <property type="entry name" value="TRYPTOPHAN SYNTHASE ALPHA CHAIN, CHLOROPLASTIC"/>
    <property type="match status" value="1"/>
</dbReference>
<evidence type="ECO:0000256" key="1">
    <source>
        <dbReference type="ARBA" id="ARBA00003365"/>
    </source>
</evidence>
<dbReference type="InterPro" id="IPR011060">
    <property type="entry name" value="RibuloseP-bd_barrel"/>
</dbReference>
<evidence type="ECO:0000256" key="2">
    <source>
        <dbReference type="ARBA" id="ARBA00004733"/>
    </source>
</evidence>
<dbReference type="EC" id="4.2.1.20" evidence="9"/>
<evidence type="ECO:0000256" key="8">
    <source>
        <dbReference type="ARBA" id="ARBA00049047"/>
    </source>
</evidence>
<dbReference type="Pfam" id="PF00290">
    <property type="entry name" value="Trp_syntA"/>
    <property type="match status" value="1"/>
</dbReference>
<evidence type="ECO:0000256" key="10">
    <source>
        <dbReference type="RuleBase" id="RU003662"/>
    </source>
</evidence>
<feature type="active site" description="Proton acceptor" evidence="9">
    <location>
        <position position="62"/>
    </location>
</feature>
<dbReference type="STRING" id="1121432.SAMN02745219_02014"/>
<accession>A0A1M6HGU6</accession>
<evidence type="ECO:0000256" key="5">
    <source>
        <dbReference type="ARBA" id="ARBA00022822"/>
    </source>
</evidence>
<dbReference type="UniPathway" id="UPA00035">
    <property type="reaction ID" value="UER00044"/>
</dbReference>
<evidence type="ECO:0000313" key="11">
    <source>
        <dbReference type="EMBL" id="SHJ21423.1"/>
    </source>
</evidence>
<dbReference type="GO" id="GO:0005829">
    <property type="term" value="C:cytosol"/>
    <property type="evidence" value="ECO:0007669"/>
    <property type="project" value="TreeGrafter"/>
</dbReference>
<comment type="catalytic activity">
    <reaction evidence="8 9">
        <text>(1S,2R)-1-C-(indol-3-yl)glycerol 3-phosphate + L-serine = D-glyceraldehyde 3-phosphate + L-tryptophan + H2O</text>
        <dbReference type="Rhea" id="RHEA:10532"/>
        <dbReference type="ChEBI" id="CHEBI:15377"/>
        <dbReference type="ChEBI" id="CHEBI:33384"/>
        <dbReference type="ChEBI" id="CHEBI:57912"/>
        <dbReference type="ChEBI" id="CHEBI:58866"/>
        <dbReference type="ChEBI" id="CHEBI:59776"/>
        <dbReference type="EC" id="4.2.1.20"/>
    </reaction>
</comment>
<protein>
    <recommendedName>
        <fullName evidence="9">Tryptophan synthase alpha chain</fullName>
        <ecNumber evidence="9">4.2.1.20</ecNumber>
    </recommendedName>
</protein>
<name>A0A1M6HGU6_9FIRM</name>
<evidence type="ECO:0000256" key="6">
    <source>
        <dbReference type="ARBA" id="ARBA00023141"/>
    </source>
</evidence>
<reference evidence="12" key="1">
    <citation type="submission" date="2016-11" db="EMBL/GenBank/DDBJ databases">
        <authorList>
            <person name="Varghese N."/>
            <person name="Submissions S."/>
        </authorList>
    </citation>
    <scope>NUCLEOTIDE SEQUENCE [LARGE SCALE GENOMIC DNA]</scope>
    <source>
        <strain evidence="12">DSM 16057</strain>
    </source>
</reference>
<dbReference type="CDD" id="cd04724">
    <property type="entry name" value="Tryptophan_synthase_alpha"/>
    <property type="match status" value="1"/>
</dbReference>
<dbReference type="InterPro" id="IPR018204">
    <property type="entry name" value="Trp_synthase_alpha_AS"/>
</dbReference>
<dbReference type="OrthoDB" id="9804578at2"/>
<sequence>MKGNRITQCFSALAQEGKKGLITYITAGYPDLDTTARLVKTMVDAGADLVEVGIPFSDPVADGPVIQQASARALANGMRVKDIIRMCAGIRQKSTAVPLILMTYYNPVFQYGLEDFARDAAGAGVDGLIVPDLPFEESEELLGHTDHYGLALIPLVAPTTTEKRLAAMAPAARGFVYCVSVTGVTGAREEIHTDLAKFTQKVRRHIQLPCAIGFGIAGPAQAAAVAPYCDAMVVGSAIVDLVARAGMGDPAPAVAALVKDIKCAIEKCA</sequence>
<gene>
    <name evidence="9" type="primary">trpA</name>
    <name evidence="11" type="ORF">SAMN02745219_02014</name>
</gene>
<dbReference type="GO" id="GO:0004834">
    <property type="term" value="F:tryptophan synthase activity"/>
    <property type="evidence" value="ECO:0007669"/>
    <property type="project" value="UniProtKB-UniRule"/>
</dbReference>
<dbReference type="SUPFAM" id="SSF51366">
    <property type="entry name" value="Ribulose-phoshate binding barrel"/>
    <property type="match status" value="1"/>
</dbReference>
<evidence type="ECO:0000256" key="4">
    <source>
        <dbReference type="ARBA" id="ARBA00022605"/>
    </source>
</evidence>
<evidence type="ECO:0000256" key="9">
    <source>
        <dbReference type="HAMAP-Rule" id="MF_00131"/>
    </source>
</evidence>
<evidence type="ECO:0000313" key="12">
    <source>
        <dbReference type="Proteomes" id="UP000184529"/>
    </source>
</evidence>
<dbReference type="PANTHER" id="PTHR43406">
    <property type="entry name" value="TRYPTOPHAN SYNTHASE, ALPHA CHAIN"/>
    <property type="match status" value="1"/>
</dbReference>
<evidence type="ECO:0000256" key="7">
    <source>
        <dbReference type="ARBA" id="ARBA00023239"/>
    </source>
</evidence>
<keyword evidence="7 9" id="KW-0456">Lyase</keyword>
<dbReference type="FunFam" id="3.20.20.70:FF:000037">
    <property type="entry name" value="Tryptophan synthase alpha chain"/>
    <property type="match status" value="1"/>
</dbReference>
<dbReference type="RefSeq" id="WP_072869326.1">
    <property type="nucleotide sequence ID" value="NZ_FQZM01000023.1"/>
</dbReference>
<keyword evidence="12" id="KW-1185">Reference proteome</keyword>
<comment type="subunit">
    <text evidence="3 9">Tetramer of two alpha and two beta chains.</text>
</comment>